<accession>A0A2S6HNV8</accession>
<evidence type="ECO:0000313" key="3">
    <source>
        <dbReference type="Proteomes" id="UP000237749"/>
    </source>
</evidence>
<protein>
    <recommendedName>
        <fullName evidence="4">Adhesin</fullName>
    </recommendedName>
</protein>
<reference evidence="2 3" key="1">
    <citation type="submission" date="2018-02" db="EMBL/GenBank/DDBJ databases">
        <title>Genomic Encyclopedia of Archaeal and Bacterial Type Strains, Phase II (KMG-II): from individual species to whole genera.</title>
        <authorList>
            <person name="Goeker M."/>
        </authorList>
    </citation>
    <scope>NUCLEOTIDE SEQUENCE [LARGE SCALE GENOMIC DNA]</scope>
    <source>
        <strain evidence="2 3">DSM 3808</strain>
    </source>
</reference>
<sequence length="299" mass="32433">MSKFMKKCVIAGIILVVAGGIMAATAVTYGADLRDIIPRGSGFWKDSFSDFSFEDLDYENQSKGTEDYYDFDSDLEVPEEKGQQIYTTGTAKSLSVDIRAGRVFIVEDPSVSELTIYCNKKDGNWNLKDENDELDLSTGTGFLSDETDLVMTISVPQGYRFTDVDLAVSKKRGMHGLDPIIACRSISADDMSLNVKAGALSVKQSNVGDLDINCSVGAVEYTGTTTGDINGDCKVGAILLLLSGKKEDYNYKIQSRVGGIKIAGQQMAAISGKDSWDYSASKDMNLDCSTGGIEVKFYE</sequence>
<gene>
    <name evidence="2" type="ORF">BXY41_111132</name>
</gene>
<proteinExistence type="predicted"/>
<keyword evidence="1" id="KW-0732">Signal</keyword>
<feature type="chain" id="PRO_5017987269" description="Adhesin" evidence="1">
    <location>
        <begin position="24"/>
        <end position="299"/>
    </location>
</feature>
<organism evidence="2 3">
    <name type="scientific">Lacrimispora xylanisolvens</name>
    <dbReference type="NCBI Taxonomy" id="384636"/>
    <lineage>
        <taxon>Bacteria</taxon>
        <taxon>Bacillati</taxon>
        <taxon>Bacillota</taxon>
        <taxon>Clostridia</taxon>
        <taxon>Lachnospirales</taxon>
        <taxon>Lachnospiraceae</taxon>
        <taxon>Lacrimispora</taxon>
    </lineage>
</organism>
<dbReference type="EMBL" id="PTJA01000011">
    <property type="protein sequence ID" value="PPK79196.1"/>
    <property type="molecule type" value="Genomic_DNA"/>
</dbReference>
<dbReference type="AlphaFoldDB" id="A0A2S6HNV8"/>
<evidence type="ECO:0000313" key="2">
    <source>
        <dbReference type="EMBL" id="PPK79196.1"/>
    </source>
</evidence>
<dbReference type="OrthoDB" id="9798539at2"/>
<evidence type="ECO:0008006" key="4">
    <source>
        <dbReference type="Google" id="ProtNLM"/>
    </source>
</evidence>
<dbReference type="Proteomes" id="UP000237749">
    <property type="component" value="Unassembled WGS sequence"/>
</dbReference>
<evidence type="ECO:0000256" key="1">
    <source>
        <dbReference type="SAM" id="SignalP"/>
    </source>
</evidence>
<dbReference type="RefSeq" id="WP_104438485.1">
    <property type="nucleotide sequence ID" value="NZ_PTJA01000011.1"/>
</dbReference>
<feature type="signal peptide" evidence="1">
    <location>
        <begin position="1"/>
        <end position="23"/>
    </location>
</feature>
<name>A0A2S6HNV8_9FIRM</name>
<keyword evidence="3" id="KW-1185">Reference proteome</keyword>
<comment type="caution">
    <text evidence="2">The sequence shown here is derived from an EMBL/GenBank/DDBJ whole genome shotgun (WGS) entry which is preliminary data.</text>
</comment>